<feature type="signal peptide" evidence="2">
    <location>
        <begin position="1"/>
        <end position="21"/>
    </location>
</feature>
<evidence type="ECO:0000256" key="1">
    <source>
        <dbReference type="SAM" id="MobiDB-lite"/>
    </source>
</evidence>
<feature type="domain" description="Toxin co-regulated pilus biosynthesis protein Q C-terminal" evidence="3">
    <location>
        <begin position="85"/>
        <end position="162"/>
    </location>
</feature>
<feature type="chain" id="PRO_5046879995" evidence="2">
    <location>
        <begin position="22"/>
        <end position="171"/>
    </location>
</feature>
<dbReference type="EMBL" id="CP104562">
    <property type="protein sequence ID" value="UXH80278.1"/>
    <property type="molecule type" value="Genomic_DNA"/>
</dbReference>
<keyword evidence="2" id="KW-0732">Signal</keyword>
<sequence>MKNLHLLLLATLATVPLATRAANATPNPAAKAASTSAPHATTPPEPRGYAEVEWVRTPRARVPASVAADGDEVLLKTLRAESSGEWTVELADQTFRQTLLRWTRIAGWQLVWEADRDFAIDAQVTLQGNFTQVLEEAMNSLRETDYPVQALINPNTRVVRVKRYMLDGDRR</sequence>
<dbReference type="Proteomes" id="UP001064933">
    <property type="component" value="Chromosome"/>
</dbReference>
<organism evidence="4 5">
    <name type="scientific">Roseateles amylovorans</name>
    <dbReference type="NCBI Taxonomy" id="2978473"/>
    <lineage>
        <taxon>Bacteria</taxon>
        <taxon>Pseudomonadati</taxon>
        <taxon>Pseudomonadota</taxon>
        <taxon>Betaproteobacteria</taxon>
        <taxon>Burkholderiales</taxon>
        <taxon>Sphaerotilaceae</taxon>
        <taxon>Roseateles</taxon>
    </lineage>
</organism>
<evidence type="ECO:0000313" key="4">
    <source>
        <dbReference type="EMBL" id="UXH80278.1"/>
    </source>
</evidence>
<accession>A0ABY6B4G9</accession>
<feature type="region of interest" description="Disordered" evidence="1">
    <location>
        <begin position="26"/>
        <end position="48"/>
    </location>
</feature>
<name>A0ABY6B4G9_9BURK</name>
<dbReference type="Gene3D" id="3.55.50.70">
    <property type="match status" value="1"/>
</dbReference>
<dbReference type="InterPro" id="IPR018927">
    <property type="entry name" value="Pilus_synth_Q_C"/>
</dbReference>
<protein>
    <submittedName>
        <fullName evidence="4">Toxin co-regulated pilus biosynthesis Q family protein</fullName>
    </submittedName>
</protein>
<feature type="compositionally biased region" description="Low complexity" evidence="1">
    <location>
        <begin position="26"/>
        <end position="40"/>
    </location>
</feature>
<dbReference type="Pfam" id="PF10671">
    <property type="entry name" value="TcpQ"/>
    <property type="match status" value="1"/>
</dbReference>
<gene>
    <name evidence="4" type="ORF">N4261_10550</name>
</gene>
<evidence type="ECO:0000256" key="2">
    <source>
        <dbReference type="SAM" id="SignalP"/>
    </source>
</evidence>
<evidence type="ECO:0000259" key="3">
    <source>
        <dbReference type="Pfam" id="PF10671"/>
    </source>
</evidence>
<keyword evidence="5" id="KW-1185">Reference proteome</keyword>
<proteinExistence type="predicted"/>
<evidence type="ECO:0000313" key="5">
    <source>
        <dbReference type="Proteomes" id="UP001064933"/>
    </source>
</evidence>
<reference evidence="4" key="1">
    <citation type="submission" date="2022-10" db="EMBL/GenBank/DDBJ databases">
        <title>Characterization and whole genome sequencing of a new Roseateles species, isolated from fresh water.</title>
        <authorList>
            <person name="Guliayeva D.Y."/>
            <person name="Akhremchuk A.E."/>
            <person name="Sikolenko M.A."/>
            <person name="Valentovich L.N."/>
            <person name="Sidarenka A.V."/>
        </authorList>
    </citation>
    <scope>NUCLEOTIDE SEQUENCE</scope>
    <source>
        <strain evidence="4">BIM B-1768</strain>
    </source>
</reference>
<dbReference type="RefSeq" id="WP_261760096.1">
    <property type="nucleotide sequence ID" value="NZ_CP104562.2"/>
</dbReference>